<dbReference type="PANTHER" id="PTHR34039">
    <property type="entry name" value="UPF0102 PROTEIN YRAN"/>
    <property type="match status" value="1"/>
</dbReference>
<dbReference type="InterPro" id="IPR011335">
    <property type="entry name" value="Restrct_endonuc-II-like"/>
</dbReference>
<evidence type="ECO:0000256" key="1">
    <source>
        <dbReference type="ARBA" id="ARBA00006738"/>
    </source>
</evidence>
<dbReference type="SUPFAM" id="SSF52980">
    <property type="entry name" value="Restriction endonuclease-like"/>
    <property type="match status" value="1"/>
</dbReference>
<comment type="similarity">
    <text evidence="1 2">Belongs to the UPF0102 family.</text>
</comment>
<sequence>MDRRHRFALQAETWVADYLAAQGGLVLARRWRCRGGEIDLVIRLAGVLCFVEVKARGRNSWDSAGWEAVGVVKQRRLLLAAALFLAAHPELARSVCRFDVALVGRTPDGGVRLVAYIAGAFEGSGR</sequence>
<dbReference type="HAMAP" id="MF_00048">
    <property type="entry name" value="UPF0102"/>
    <property type="match status" value="1"/>
</dbReference>
<reference evidence="3 4" key="1">
    <citation type="journal article" date="2021" name="Genome Biol. Evol.">
        <title>Complete Genome Sequencing of a Novel Gloeobacter Species from a Waterfall Cave in Mexico.</title>
        <authorList>
            <person name="Saw J.H."/>
            <person name="Cardona T."/>
            <person name="Montejano G."/>
        </authorList>
    </citation>
    <scope>NUCLEOTIDE SEQUENCE [LARGE SCALE GENOMIC DNA]</scope>
    <source>
        <strain evidence="3">MG652769</strain>
    </source>
</reference>
<evidence type="ECO:0000256" key="2">
    <source>
        <dbReference type="HAMAP-Rule" id="MF_00048"/>
    </source>
</evidence>
<gene>
    <name evidence="3" type="ORF">ISF26_07225</name>
</gene>
<accession>A0ABY3PQL3</accession>
<name>A0ABY3PQL3_9CYAN</name>
<dbReference type="Proteomes" id="UP001054846">
    <property type="component" value="Chromosome"/>
</dbReference>
<dbReference type="InterPro" id="IPR003509">
    <property type="entry name" value="UPF0102_YraN-like"/>
</dbReference>
<evidence type="ECO:0000313" key="4">
    <source>
        <dbReference type="Proteomes" id="UP001054846"/>
    </source>
</evidence>
<dbReference type="Gene3D" id="3.40.1350.10">
    <property type="match status" value="1"/>
</dbReference>
<organism evidence="3 4">
    <name type="scientific">Gloeobacter morelensis MG652769</name>
    <dbReference type="NCBI Taxonomy" id="2781736"/>
    <lineage>
        <taxon>Bacteria</taxon>
        <taxon>Bacillati</taxon>
        <taxon>Cyanobacteriota</taxon>
        <taxon>Cyanophyceae</taxon>
        <taxon>Gloeobacterales</taxon>
        <taxon>Gloeobacteraceae</taxon>
        <taxon>Gloeobacter</taxon>
        <taxon>Gloeobacter morelensis</taxon>
    </lineage>
</organism>
<dbReference type="InterPro" id="IPR011856">
    <property type="entry name" value="tRNA_endonuc-like_dom_sf"/>
</dbReference>
<dbReference type="NCBIfam" id="TIGR00252">
    <property type="entry name" value="YraN family protein"/>
    <property type="match status" value="1"/>
</dbReference>
<protein>
    <recommendedName>
        <fullName evidence="2">UPF0102 protein ISF26_07225</fullName>
    </recommendedName>
</protein>
<proteinExistence type="inferred from homology"/>
<evidence type="ECO:0000313" key="3">
    <source>
        <dbReference type="EMBL" id="UFP95998.1"/>
    </source>
</evidence>
<dbReference type="RefSeq" id="WP_230843239.1">
    <property type="nucleotide sequence ID" value="NZ_CP063845.1"/>
</dbReference>
<dbReference type="PANTHER" id="PTHR34039:SF1">
    <property type="entry name" value="UPF0102 PROTEIN YRAN"/>
    <property type="match status" value="1"/>
</dbReference>
<dbReference type="EMBL" id="CP063845">
    <property type="protein sequence ID" value="UFP95998.1"/>
    <property type="molecule type" value="Genomic_DNA"/>
</dbReference>
<keyword evidence="4" id="KW-1185">Reference proteome</keyword>
<dbReference type="Pfam" id="PF02021">
    <property type="entry name" value="UPF0102"/>
    <property type="match status" value="1"/>
</dbReference>